<dbReference type="PROSITE" id="PS00108">
    <property type="entry name" value="PROTEIN_KINASE_ST"/>
    <property type="match status" value="1"/>
</dbReference>
<keyword evidence="6" id="KW-0732">Signal</keyword>
<keyword evidence="4" id="KW-0433">Leucine-rich repeat</keyword>
<dbReference type="InterPro" id="IPR014756">
    <property type="entry name" value="Ig_E-set"/>
</dbReference>
<dbReference type="SUPFAM" id="SSF81296">
    <property type="entry name" value="E set domains"/>
    <property type="match status" value="2"/>
</dbReference>
<evidence type="ECO:0000256" key="5">
    <source>
        <dbReference type="ARBA" id="ARBA00022679"/>
    </source>
</evidence>
<dbReference type="PROSITE" id="PS50237">
    <property type="entry name" value="HECT"/>
    <property type="match status" value="1"/>
</dbReference>
<dbReference type="GO" id="GO:0005524">
    <property type="term" value="F:ATP binding"/>
    <property type="evidence" value="ECO:0007669"/>
    <property type="project" value="UniProtKB-KW"/>
</dbReference>
<keyword evidence="8" id="KW-0547">Nucleotide-binding</keyword>
<dbReference type="SMART" id="SM00119">
    <property type="entry name" value="HECTc"/>
    <property type="match status" value="1"/>
</dbReference>
<dbReference type="CDD" id="cd14014">
    <property type="entry name" value="STKc_PknB_like"/>
    <property type="match status" value="1"/>
</dbReference>
<keyword evidence="7" id="KW-0677">Repeat</keyword>
<dbReference type="Gene3D" id="3.90.1750.10">
    <property type="entry name" value="Hect, E3 ligase catalytic domains"/>
    <property type="match status" value="1"/>
</dbReference>
<dbReference type="InterPro" id="IPR001611">
    <property type="entry name" value="Leu-rich_rpt"/>
</dbReference>
<reference evidence="21" key="1">
    <citation type="submission" date="2022-10" db="EMBL/GenBank/DDBJ databases">
        <title>Novel sulphate-reducing endosymbionts in the free-living metamonad Anaeramoeba.</title>
        <authorList>
            <person name="Jerlstrom-Hultqvist J."/>
            <person name="Cepicka I."/>
            <person name="Gallot-Lavallee L."/>
            <person name="Salas-Leiva D."/>
            <person name="Curtis B.A."/>
            <person name="Zahonova K."/>
            <person name="Pipaliya S."/>
            <person name="Dacks J."/>
            <person name="Roger A.J."/>
        </authorList>
    </citation>
    <scope>NUCLEOTIDE SEQUENCE</scope>
    <source>
        <strain evidence="21">BMAN</strain>
    </source>
</reference>
<evidence type="ECO:0000256" key="2">
    <source>
        <dbReference type="ARBA" id="ARBA00012513"/>
    </source>
</evidence>
<dbReference type="SUPFAM" id="SSF56204">
    <property type="entry name" value="Hect, E3 ligase catalytic domain"/>
    <property type="match status" value="1"/>
</dbReference>
<dbReference type="Pfam" id="PF00630">
    <property type="entry name" value="Filamin"/>
    <property type="match status" value="2"/>
</dbReference>
<sequence>MVDNPDSQIESDDMDDPTESVFSQIEEAARQDWPELLLCDLQLTTIPTQIKNLTMLQILNITNNQLTFLPSEIGFLTNLEELYCGHNLFKDLPSEIGKLISISGLYLHDNQLESLNPSIGKLTNLDSLYLYRNRLKLLPKEIGSLVNLTNLSVGENQLVSLPPQIVALSRLRKLYLQANKFEVIPPEIFNMNSLVKLYLNGNKIEKIQPEIRKLTKLKKLFLSQNLITIIPPEIGELTNLIELGLSGNRIQKLPEEIGNFVSLIEFDLSDNQLDSFPSAIQNLINLKALYASRNQFVTLPKEIGKLVSLITLNFSGNELREIPTELGNLPNLSLLNIRDNPSLETIPQDIIPKGTPAILEYLRSLVPKESEPSLCRVFGNGLWEAVVGKQALFMITSVDKSGSTCVIGGDIYTVTLTMGETQIQANVTDNNNGTYSVSYLSTKSGKYHLSVMIKGMHIAGSPFLTTVFPAAPDPLSCHAFGRGIESAIANQTSDFIIEVKDRYGNTVSDSKNGIEITNHRSKNIENNLVDLNVVIDGPTKVVAEITPSDIPGQYSVVYVIPEPGNYTLSATLNGENISGSPFLINVEKALNVSEENEFVILYRLVNEVWNLRSRLHFMTEIDQLAEKVQQELELISAYKTEMKKLHVGQAVAAPRRLFDRIRDIQEKIKIEVAAGNQEGLMSLLPMRDGLRQDCRQRLRPLLNRLDQVAQLQAKRAEWIDQSAIQIKELLQLATSVQKVDNYGPDIDQSLQNYWGWRQQLSNLFGQTMTQTDQLLQELSNALKQEKEILLQSSRLIERGGVLSSQLIYAGKRFLEMLEKERPLEEQQHTHELRRQYHNMYRDLEQVEQQRVEVDRLKNLQKTLNIQKRQKQEELIDLEAKMKLLTLDDLKTNEIASVKRQMAELQEKIAQKTLELEQVSARMFAMTSAHPELVLDSQSELGPIVPNMGVVVNRKFSDYERVKILGYARHRVFLMRYQGQYCVLKEYLVADEESVSRFEREVSLLARLRDPHIVPIQCTFYDHSRLLAYISMPYYEQGSLREWLRDPKPRPWKILSLMRQILQGLVYLHEHGVIHEDLKPENVLITADGRPVISDFGISKETFLAVSDNNPSQNSLDPQLDGALYATRGYIAPEIIDGKEATTKSDMWSFGILLYEAHFHSRPPSVLPKNSSLSTERERRLWDLLQKLLDTDPRNRPSARKALLHNYFTTSVVYDTQTRTAIAESENKLIQLRSKFDSLKDQYKQRDPIQITISRNTSSITRHLLELYSPQNLTKDELLRPVKITFLEDDPLNSSSLSSELYRNFFRYMMNPEVGLFMVSSGGSYLPKSDAKMSLNHFYERRKSVEFKSKEQANQLMLQFAKQNANKQDFYKNNENTNENIKNNENTNENIKDNQYINENIKENQYINENIKDNQYINEDIKDNHKTETNPHKTLTKQEKYIAFGRILLKSVIDGRAGPVRLSPFFLKYLLGMQPDFSDLEAFDPQAALILHNILSETLTEDENLLLGPFINSTDTTVIDETNKHECVNKIINYLLLDSRSKELSWIKTGFFTIDISQDLSHFTLTELYLLIHEQDNIDSDSVWSNLSFSEEWKDCPTPQFLNEFLEQLSPNDLRRFMRFVTFLPDCPKSSTDSSTSSPSLTRTSNPTLTFLSDRKVSVIRVNSSNRKLPIAHPSIPELELPDYQQFEVLRDRFMESISQFL</sequence>
<keyword evidence="9" id="KW-0418">Kinase</keyword>
<evidence type="ECO:0000313" key="21">
    <source>
        <dbReference type="EMBL" id="KAJ5075310.1"/>
    </source>
</evidence>
<dbReference type="SUPFAM" id="SSF56112">
    <property type="entry name" value="Protein kinase-like (PK-like)"/>
    <property type="match status" value="1"/>
</dbReference>
<keyword evidence="12" id="KW-0325">Glycoprotein</keyword>
<evidence type="ECO:0000256" key="14">
    <source>
        <dbReference type="ARBA" id="ARBA00048679"/>
    </source>
</evidence>
<dbReference type="InterPro" id="IPR035983">
    <property type="entry name" value="Hect_E3_ubiquitin_ligase"/>
</dbReference>
<evidence type="ECO:0000256" key="4">
    <source>
        <dbReference type="ARBA" id="ARBA00022614"/>
    </source>
</evidence>
<keyword evidence="22" id="KW-1185">Reference proteome</keyword>
<dbReference type="InterPro" id="IPR032675">
    <property type="entry name" value="LRR_dom_sf"/>
</dbReference>
<dbReference type="InterPro" id="IPR017868">
    <property type="entry name" value="Filamin/ABP280_repeat-like"/>
</dbReference>
<evidence type="ECO:0000256" key="6">
    <source>
        <dbReference type="ARBA" id="ARBA00022729"/>
    </source>
</evidence>
<evidence type="ECO:0000256" key="17">
    <source>
        <dbReference type="SAM" id="Coils"/>
    </source>
</evidence>
<dbReference type="Gene3D" id="2.60.40.10">
    <property type="entry name" value="Immunoglobulins"/>
    <property type="match status" value="2"/>
</dbReference>
<dbReference type="Pfam" id="PF00632">
    <property type="entry name" value="HECT"/>
    <property type="match status" value="1"/>
</dbReference>
<comment type="subcellular location">
    <subcellularLocation>
        <location evidence="1">Membrane</location>
        <topology evidence="1">Single-pass membrane protein</topology>
    </subcellularLocation>
</comment>
<dbReference type="InterPro" id="IPR013783">
    <property type="entry name" value="Ig-like_fold"/>
</dbReference>
<dbReference type="OrthoDB" id="346907at2759"/>
<keyword evidence="5" id="KW-0808">Transferase</keyword>
<dbReference type="InterPro" id="IPR003591">
    <property type="entry name" value="Leu-rich_rpt_typical-subtyp"/>
</dbReference>
<dbReference type="Gene3D" id="1.10.510.10">
    <property type="entry name" value="Transferase(Phosphotransferase) domain 1"/>
    <property type="match status" value="1"/>
</dbReference>
<dbReference type="EC" id="2.7.11.1" evidence="2"/>
<dbReference type="InterPro" id="IPR001298">
    <property type="entry name" value="Filamin/ABP280_rpt"/>
</dbReference>
<dbReference type="SMART" id="SM00365">
    <property type="entry name" value="LRR_SD22"/>
    <property type="match status" value="6"/>
</dbReference>
<dbReference type="Proteomes" id="UP001149090">
    <property type="component" value="Unassembled WGS sequence"/>
</dbReference>
<dbReference type="SMART" id="SM00557">
    <property type="entry name" value="IG_FLMN"/>
    <property type="match status" value="2"/>
</dbReference>
<evidence type="ECO:0000256" key="13">
    <source>
        <dbReference type="ARBA" id="ARBA00047899"/>
    </source>
</evidence>
<dbReference type="InterPro" id="IPR051716">
    <property type="entry name" value="Plant_RL_S/T_kinase"/>
</dbReference>
<evidence type="ECO:0000256" key="16">
    <source>
        <dbReference type="PROSITE-ProRule" id="PRU00104"/>
    </source>
</evidence>
<accession>A0A9Q0LML8</accession>
<evidence type="ECO:0000256" key="15">
    <source>
        <dbReference type="PROSITE-ProRule" id="PRU00087"/>
    </source>
</evidence>
<keyword evidence="11" id="KW-0067">ATP-binding</keyword>
<dbReference type="Pfam" id="PF00069">
    <property type="entry name" value="Pkinase"/>
    <property type="match status" value="1"/>
</dbReference>
<evidence type="ECO:0000259" key="20">
    <source>
        <dbReference type="PROSITE" id="PS50237"/>
    </source>
</evidence>
<dbReference type="GO" id="GO:0004674">
    <property type="term" value="F:protein serine/threonine kinase activity"/>
    <property type="evidence" value="ECO:0007669"/>
    <property type="project" value="UniProtKB-KW"/>
</dbReference>
<dbReference type="InterPro" id="IPR008271">
    <property type="entry name" value="Ser/Thr_kinase_AS"/>
</dbReference>
<dbReference type="Pfam" id="PF23598">
    <property type="entry name" value="LRR_14"/>
    <property type="match status" value="2"/>
</dbReference>
<dbReference type="Gene3D" id="3.80.10.10">
    <property type="entry name" value="Ribonuclease Inhibitor"/>
    <property type="match status" value="3"/>
</dbReference>
<evidence type="ECO:0000256" key="1">
    <source>
        <dbReference type="ARBA" id="ARBA00004167"/>
    </source>
</evidence>
<dbReference type="InterPro" id="IPR000719">
    <property type="entry name" value="Prot_kinase_dom"/>
</dbReference>
<dbReference type="EMBL" id="JAPDFW010000065">
    <property type="protein sequence ID" value="KAJ5075310.1"/>
    <property type="molecule type" value="Genomic_DNA"/>
</dbReference>
<feature type="coiled-coil region" evidence="17">
    <location>
        <begin position="829"/>
        <end position="921"/>
    </location>
</feature>
<proteinExistence type="predicted"/>
<keyword evidence="10 16" id="KW-0833">Ubl conjugation pathway</keyword>
<evidence type="ECO:0000256" key="8">
    <source>
        <dbReference type="ARBA" id="ARBA00022741"/>
    </source>
</evidence>
<comment type="catalytic activity">
    <reaction evidence="14">
        <text>L-seryl-[protein] + ATP = O-phospho-L-seryl-[protein] + ADP + H(+)</text>
        <dbReference type="Rhea" id="RHEA:17989"/>
        <dbReference type="Rhea" id="RHEA-COMP:9863"/>
        <dbReference type="Rhea" id="RHEA-COMP:11604"/>
        <dbReference type="ChEBI" id="CHEBI:15378"/>
        <dbReference type="ChEBI" id="CHEBI:29999"/>
        <dbReference type="ChEBI" id="CHEBI:30616"/>
        <dbReference type="ChEBI" id="CHEBI:83421"/>
        <dbReference type="ChEBI" id="CHEBI:456216"/>
        <dbReference type="EC" id="2.7.11.1"/>
    </reaction>
</comment>
<evidence type="ECO:0000313" key="22">
    <source>
        <dbReference type="Proteomes" id="UP001149090"/>
    </source>
</evidence>
<comment type="caution">
    <text evidence="21">The sequence shown here is derived from an EMBL/GenBank/DDBJ whole genome shotgun (WGS) entry which is preliminary data.</text>
</comment>
<feature type="region of interest" description="Disordered" evidence="18">
    <location>
        <begin position="1627"/>
        <end position="1646"/>
    </location>
</feature>
<feature type="repeat" description="Filamin" evidence="15">
    <location>
        <begin position="469"/>
        <end position="586"/>
    </location>
</feature>
<evidence type="ECO:0000256" key="7">
    <source>
        <dbReference type="ARBA" id="ARBA00022737"/>
    </source>
</evidence>
<dbReference type="PROSITE" id="PS51450">
    <property type="entry name" value="LRR"/>
    <property type="match status" value="4"/>
</dbReference>
<feature type="repeat" description="Filamin" evidence="15">
    <location>
        <begin position="367"/>
        <end position="467"/>
    </location>
</feature>
<dbReference type="InterPro" id="IPR055414">
    <property type="entry name" value="LRR_R13L4/SHOC2-like"/>
</dbReference>
<protein>
    <recommendedName>
        <fullName evidence="2">non-specific serine/threonine protein kinase</fullName>
        <ecNumber evidence="2">2.7.11.1</ecNumber>
    </recommendedName>
</protein>
<dbReference type="GO" id="GO:0004842">
    <property type="term" value="F:ubiquitin-protein transferase activity"/>
    <property type="evidence" value="ECO:0007669"/>
    <property type="project" value="InterPro"/>
</dbReference>
<keyword evidence="3" id="KW-0723">Serine/threonine-protein kinase</keyword>
<feature type="domain" description="HECT" evidence="20">
    <location>
        <begin position="1268"/>
        <end position="1701"/>
    </location>
</feature>
<dbReference type="InterPro" id="IPR000569">
    <property type="entry name" value="HECT_dom"/>
</dbReference>
<feature type="compositionally biased region" description="Low complexity" evidence="18">
    <location>
        <begin position="1629"/>
        <end position="1646"/>
    </location>
</feature>
<dbReference type="PROSITE" id="PS50194">
    <property type="entry name" value="FILAMIN_REPEAT"/>
    <property type="match status" value="2"/>
</dbReference>
<dbReference type="Gene3D" id="3.30.2410.10">
    <property type="entry name" value="Hect, E3 ligase catalytic domain"/>
    <property type="match status" value="1"/>
</dbReference>
<name>A0A9Q0LML8_ANAIG</name>
<dbReference type="SMART" id="SM00220">
    <property type="entry name" value="S_TKc"/>
    <property type="match status" value="1"/>
</dbReference>
<comment type="caution">
    <text evidence="16">Lacks conserved residue(s) required for the propagation of feature annotation.</text>
</comment>
<organism evidence="21 22">
    <name type="scientific">Anaeramoeba ignava</name>
    <name type="common">Anaerobic marine amoeba</name>
    <dbReference type="NCBI Taxonomy" id="1746090"/>
    <lineage>
        <taxon>Eukaryota</taxon>
        <taxon>Metamonada</taxon>
        <taxon>Anaeramoebidae</taxon>
        <taxon>Anaeramoeba</taxon>
    </lineage>
</organism>
<dbReference type="SUPFAM" id="SSF52058">
    <property type="entry name" value="L domain-like"/>
    <property type="match status" value="1"/>
</dbReference>
<evidence type="ECO:0000256" key="12">
    <source>
        <dbReference type="ARBA" id="ARBA00023180"/>
    </source>
</evidence>
<evidence type="ECO:0000256" key="10">
    <source>
        <dbReference type="ARBA" id="ARBA00022786"/>
    </source>
</evidence>
<evidence type="ECO:0000256" key="11">
    <source>
        <dbReference type="ARBA" id="ARBA00022840"/>
    </source>
</evidence>
<dbReference type="InterPro" id="IPR011009">
    <property type="entry name" value="Kinase-like_dom_sf"/>
</dbReference>
<comment type="catalytic activity">
    <reaction evidence="13">
        <text>L-threonyl-[protein] + ATP = O-phospho-L-threonyl-[protein] + ADP + H(+)</text>
        <dbReference type="Rhea" id="RHEA:46608"/>
        <dbReference type="Rhea" id="RHEA-COMP:11060"/>
        <dbReference type="Rhea" id="RHEA-COMP:11605"/>
        <dbReference type="ChEBI" id="CHEBI:15378"/>
        <dbReference type="ChEBI" id="CHEBI:30013"/>
        <dbReference type="ChEBI" id="CHEBI:30616"/>
        <dbReference type="ChEBI" id="CHEBI:61977"/>
        <dbReference type="ChEBI" id="CHEBI:456216"/>
        <dbReference type="EC" id="2.7.11.1"/>
    </reaction>
</comment>
<evidence type="ECO:0000256" key="3">
    <source>
        <dbReference type="ARBA" id="ARBA00022527"/>
    </source>
</evidence>
<dbReference type="GO" id="GO:0016020">
    <property type="term" value="C:membrane"/>
    <property type="evidence" value="ECO:0007669"/>
    <property type="project" value="UniProtKB-SubCell"/>
</dbReference>
<dbReference type="PANTHER" id="PTHR48053:SF126">
    <property type="entry name" value="MDIS1-INTERACTING RECEPTOR LIKE KINASE 2-LIKE ISOFORM X1"/>
    <property type="match status" value="1"/>
</dbReference>
<gene>
    <name evidence="21" type="ORF">M0811_07280</name>
</gene>
<dbReference type="PROSITE" id="PS50011">
    <property type="entry name" value="PROTEIN_KINASE_DOM"/>
    <property type="match status" value="1"/>
</dbReference>
<evidence type="ECO:0000259" key="19">
    <source>
        <dbReference type="PROSITE" id="PS50011"/>
    </source>
</evidence>
<dbReference type="SMART" id="SM00364">
    <property type="entry name" value="LRR_BAC"/>
    <property type="match status" value="5"/>
</dbReference>
<feature type="domain" description="Protein kinase" evidence="19">
    <location>
        <begin position="958"/>
        <end position="1207"/>
    </location>
</feature>
<evidence type="ECO:0000256" key="18">
    <source>
        <dbReference type="SAM" id="MobiDB-lite"/>
    </source>
</evidence>
<dbReference type="SMART" id="SM00369">
    <property type="entry name" value="LRR_TYP"/>
    <property type="match status" value="11"/>
</dbReference>
<dbReference type="PANTHER" id="PTHR48053">
    <property type="entry name" value="LEUCINE RICH REPEAT FAMILY PROTEIN, EXPRESSED"/>
    <property type="match status" value="1"/>
</dbReference>
<keyword evidence="17" id="KW-0175">Coiled coil</keyword>
<evidence type="ECO:0000256" key="9">
    <source>
        <dbReference type="ARBA" id="ARBA00022777"/>
    </source>
</evidence>